<evidence type="ECO:0000256" key="5">
    <source>
        <dbReference type="SAM" id="MobiDB-lite"/>
    </source>
</evidence>
<dbReference type="AlphaFoldDB" id="A0A8H4IT71"/>
<comment type="subcellular location">
    <subcellularLocation>
        <location evidence="1">Membrane</location>
        <topology evidence="1">Single-pass membrane protein</topology>
    </subcellularLocation>
</comment>
<evidence type="ECO:0000313" key="7">
    <source>
        <dbReference type="EMBL" id="KAF4304728.1"/>
    </source>
</evidence>
<evidence type="ECO:0000256" key="3">
    <source>
        <dbReference type="ARBA" id="ARBA00022989"/>
    </source>
</evidence>
<evidence type="ECO:0000313" key="8">
    <source>
        <dbReference type="Proteomes" id="UP000572817"/>
    </source>
</evidence>
<keyword evidence="3 6" id="KW-1133">Transmembrane helix</keyword>
<feature type="region of interest" description="Disordered" evidence="5">
    <location>
        <begin position="238"/>
        <end position="312"/>
    </location>
</feature>
<dbReference type="GO" id="GO:0071944">
    <property type="term" value="C:cell periphery"/>
    <property type="evidence" value="ECO:0007669"/>
    <property type="project" value="UniProtKB-ARBA"/>
</dbReference>
<evidence type="ECO:0000256" key="1">
    <source>
        <dbReference type="ARBA" id="ARBA00004167"/>
    </source>
</evidence>
<feature type="region of interest" description="Disordered" evidence="5">
    <location>
        <begin position="175"/>
        <end position="204"/>
    </location>
</feature>
<dbReference type="GO" id="GO:0016020">
    <property type="term" value="C:membrane"/>
    <property type="evidence" value="ECO:0007669"/>
    <property type="project" value="UniProtKB-SubCell"/>
</dbReference>
<sequence>MANFDKAKWYQISTSGGGLSFVGTPAVLRDNKTTVQPYGAVFLRTSNSTDREQQWQIFSINDTTLVLRTRASGPSNYLGAGIELGDTGDLNGGNTKPLMGNYTLQDNSMFWSIGDWPNGLFWFENAQNGSSWHLSHTGNGYFDMSSNITAPQDEQSFKFKAVADIKDDKWSTIDMPGATATAAPKGSSTMINPTSESSSGSGGLSTGAKAGIGAAIGGVFLVIALVVALLCIRRRRKQKAIPKSTTDAPYAYTPVHETREVQQLDGRSIEPSEMPAGKDAAASPSWAAPQKEAPSGLGHGDMPAELPGNHQR</sequence>
<proteinExistence type="predicted"/>
<organism evidence="7 8">
    <name type="scientific">Botryosphaeria dothidea</name>
    <dbReference type="NCBI Taxonomy" id="55169"/>
    <lineage>
        <taxon>Eukaryota</taxon>
        <taxon>Fungi</taxon>
        <taxon>Dikarya</taxon>
        <taxon>Ascomycota</taxon>
        <taxon>Pezizomycotina</taxon>
        <taxon>Dothideomycetes</taxon>
        <taxon>Dothideomycetes incertae sedis</taxon>
        <taxon>Botryosphaeriales</taxon>
        <taxon>Botryosphaeriaceae</taxon>
        <taxon>Botryosphaeria</taxon>
    </lineage>
</organism>
<feature type="transmembrane region" description="Helical" evidence="6">
    <location>
        <begin position="210"/>
        <end position="232"/>
    </location>
</feature>
<keyword evidence="4 6" id="KW-0472">Membrane</keyword>
<gene>
    <name evidence="7" type="ORF">GTA08_BOTSDO07495</name>
</gene>
<dbReference type="OrthoDB" id="4158815at2759"/>
<protein>
    <submittedName>
        <fullName evidence="7">Uncharacterized protein</fullName>
    </submittedName>
</protein>
<dbReference type="EMBL" id="WWBZ02000051">
    <property type="protein sequence ID" value="KAF4304728.1"/>
    <property type="molecule type" value="Genomic_DNA"/>
</dbReference>
<evidence type="ECO:0000256" key="6">
    <source>
        <dbReference type="SAM" id="Phobius"/>
    </source>
</evidence>
<comment type="caution">
    <text evidence="7">The sequence shown here is derived from an EMBL/GenBank/DDBJ whole genome shotgun (WGS) entry which is preliminary data.</text>
</comment>
<dbReference type="PANTHER" id="PTHR15549">
    <property type="entry name" value="PAIRED IMMUNOGLOBULIN-LIKE TYPE 2 RECEPTOR"/>
    <property type="match status" value="1"/>
</dbReference>
<accession>A0A8H4IT71</accession>
<feature type="compositionally biased region" description="Basic and acidic residues" evidence="5">
    <location>
        <begin position="256"/>
        <end position="270"/>
    </location>
</feature>
<evidence type="ECO:0000256" key="4">
    <source>
        <dbReference type="ARBA" id="ARBA00023136"/>
    </source>
</evidence>
<dbReference type="PANTHER" id="PTHR15549:SF27">
    <property type="entry name" value="CHITIN-BINDING TYPE-1 DOMAIN-CONTAINING PROTEIN"/>
    <property type="match status" value="1"/>
</dbReference>
<keyword evidence="8" id="KW-1185">Reference proteome</keyword>
<name>A0A8H4IT71_9PEZI</name>
<dbReference type="InterPro" id="IPR051694">
    <property type="entry name" value="Immunoregulatory_rcpt-like"/>
</dbReference>
<keyword evidence="2 6" id="KW-0812">Transmembrane</keyword>
<dbReference type="Proteomes" id="UP000572817">
    <property type="component" value="Unassembled WGS sequence"/>
</dbReference>
<reference evidence="7" key="1">
    <citation type="submission" date="2020-04" db="EMBL/GenBank/DDBJ databases">
        <title>Genome Assembly and Annotation of Botryosphaeria dothidea sdau 11-99, a Latent Pathogen of Apple Fruit Ring Rot in China.</title>
        <authorList>
            <person name="Yu C."/>
            <person name="Diao Y."/>
            <person name="Lu Q."/>
            <person name="Zhao J."/>
            <person name="Cui S."/>
            <person name="Peng C."/>
            <person name="He B."/>
            <person name="Liu H."/>
        </authorList>
    </citation>
    <scope>NUCLEOTIDE SEQUENCE [LARGE SCALE GENOMIC DNA]</scope>
    <source>
        <strain evidence="7">Sdau11-99</strain>
    </source>
</reference>
<evidence type="ECO:0000256" key="2">
    <source>
        <dbReference type="ARBA" id="ARBA00022692"/>
    </source>
</evidence>